<reference evidence="2" key="1">
    <citation type="submission" date="2019-11" db="EMBL/GenBank/DDBJ databases">
        <title>Spread of Macrolides and rifampicin resistant Rhodococcus equi in clinical isolates in the USA.</title>
        <authorList>
            <person name="Alvarez-Narvaez S."/>
            <person name="Huber L."/>
            <person name="Cohen N.D."/>
            <person name="Slovis N."/>
            <person name="Greiter M."/>
            <person name="Giguere S."/>
            <person name="Hart K."/>
        </authorList>
    </citation>
    <scope>NUCLEOTIDE SEQUENCE</scope>
    <source>
        <strain evidence="2">Lh_17</strain>
    </source>
</reference>
<evidence type="ECO:0000313" key="2">
    <source>
        <dbReference type="EMBL" id="MBM4567688.1"/>
    </source>
</evidence>
<feature type="transmembrane region" description="Helical" evidence="1">
    <location>
        <begin position="6"/>
        <end position="38"/>
    </location>
</feature>
<sequence>MKQALVWIGALIVVGLALTYWKLLAALVALGLLVWGGYRAGTALRAKRQDWLNGQTARRSALAARAEFQNQQYLAGEDRGMYGTYRPESLD</sequence>
<evidence type="ECO:0000256" key="1">
    <source>
        <dbReference type="SAM" id="Phobius"/>
    </source>
</evidence>
<gene>
    <name evidence="2" type="ORF">GS441_20385</name>
</gene>
<keyword evidence="1" id="KW-0812">Transmembrane</keyword>
<dbReference type="EMBL" id="WUXR01000013">
    <property type="protein sequence ID" value="MBM4567688.1"/>
    <property type="molecule type" value="Genomic_DNA"/>
</dbReference>
<proteinExistence type="predicted"/>
<organism evidence="2 3">
    <name type="scientific">Rhodococcus hoagii</name>
    <name type="common">Corynebacterium equii</name>
    <dbReference type="NCBI Taxonomy" id="43767"/>
    <lineage>
        <taxon>Bacteria</taxon>
        <taxon>Bacillati</taxon>
        <taxon>Actinomycetota</taxon>
        <taxon>Actinomycetes</taxon>
        <taxon>Mycobacteriales</taxon>
        <taxon>Nocardiaceae</taxon>
        <taxon>Prescottella</taxon>
    </lineage>
</organism>
<dbReference type="RefSeq" id="WP_262963448.1">
    <property type="nucleotide sequence ID" value="NZ_JAJNNF010000036.1"/>
</dbReference>
<comment type="caution">
    <text evidence="2">The sequence shown here is derived from an EMBL/GenBank/DDBJ whole genome shotgun (WGS) entry which is preliminary data.</text>
</comment>
<evidence type="ECO:0000313" key="3">
    <source>
        <dbReference type="Proteomes" id="UP000808906"/>
    </source>
</evidence>
<protein>
    <submittedName>
        <fullName evidence="2">Uncharacterized protein</fullName>
    </submittedName>
</protein>
<name>A0A9Q2SAJ1_RHOHA</name>
<keyword evidence="1" id="KW-1133">Transmembrane helix</keyword>
<keyword evidence="1" id="KW-0472">Membrane</keyword>
<dbReference type="AlphaFoldDB" id="A0A9Q2SAJ1"/>
<accession>A0A9Q2SAJ1</accession>
<dbReference type="Proteomes" id="UP000808906">
    <property type="component" value="Unassembled WGS sequence"/>
</dbReference>